<evidence type="ECO:0000313" key="3">
    <source>
        <dbReference type="EMBL" id="QCF26855.1"/>
    </source>
</evidence>
<dbReference type="PANTHER" id="PTHR30441:SF4">
    <property type="entry name" value="PROTEIN ASMA"/>
    <property type="match status" value="1"/>
</dbReference>
<dbReference type="GO" id="GO:0090313">
    <property type="term" value="P:regulation of protein targeting to membrane"/>
    <property type="evidence" value="ECO:0007669"/>
    <property type="project" value="TreeGrafter"/>
</dbReference>
<dbReference type="AlphaFoldDB" id="A0A4P7XJB0"/>
<feature type="domain" description="AsmA" evidence="2">
    <location>
        <begin position="3"/>
        <end position="598"/>
    </location>
</feature>
<dbReference type="InterPro" id="IPR052894">
    <property type="entry name" value="AsmA-related"/>
</dbReference>
<dbReference type="KEGG" id="hmi:soil367_13435"/>
<gene>
    <name evidence="3" type="ORF">soil367_13435</name>
</gene>
<dbReference type="EMBL" id="CP031093">
    <property type="protein sequence ID" value="QCF26855.1"/>
    <property type="molecule type" value="Genomic_DNA"/>
</dbReference>
<feature type="compositionally biased region" description="Low complexity" evidence="1">
    <location>
        <begin position="397"/>
        <end position="415"/>
    </location>
</feature>
<reference evidence="3 4" key="1">
    <citation type="submission" date="2018-07" db="EMBL/GenBank/DDBJ databases">
        <title>Marsedoiliclastica nanhaica gen. nov. sp. nov., a novel marine hydrocarbonoclastic bacterium isolated from an in-situ enriched hydrocarbon-degrading consortium in deep-sea sediment.</title>
        <authorList>
            <person name="Dong C."/>
            <person name="Ma T."/>
            <person name="Liu R."/>
            <person name="Shao Z."/>
        </authorList>
    </citation>
    <scope>NUCLEOTIDE SEQUENCE [LARGE SCALE GENOMIC DNA]</scope>
    <source>
        <strain evidence="4">soil36-7</strain>
    </source>
</reference>
<sequence length="734" mass="79347">MKVFRILGLTLLGIVALLFALVVVATLVIDPNTYKPQIESAVEDATRLDLTLDGDIDWSLFPLGLTLNDVNADLDGELFARLDNLVAQVDLWSLLRFEPQVDTFILEGMTANLVRNEQGEGNWERIMRESPDQPTEPAAAETPETETGEQSQPLQFEINEVRIADAELRFTDQASGQELVLDRVNLVSENISLGTTFPFELNFHVATSQPPLDVEGSVTAAVNVSEDLKRFVINDLESQYQVAGEPVGGKTVEAALSGDMKVDLDTETASLADLRVQLANLVLRADVNIDGFGDTPQINGNLAIEPFSARVLLAALGQPPIETQDPDTLQQIGLETDIAGPAGQLELNNLVLTLDQTQFKGTGRYGFADSAVKLNLQGNKLNLDRYLPPPSEEEDAPAVADAQGAAGAAPTAADAENAETSETDLLPLETLRDLVFDVRLGLGELIAKNLTISDIEVRSTGQNGLINVDPVKAQLYGGDVLLTARLDARSDTPKWQVSQRLNNVETLPLLRDLAELELVSGKINLRADVTTTGNRVSSLRENADGNASFTMADGAFESVNLTAYACQGIALANGETIDTSTWPARTKFEDLSAVMQIDGNVLDNNNLSAALGGLDLDGEGTVDLARMMLDYELGLRVVGAVHENNACRVNERIMNIAIPLECRGSLEDPGSLCSFDGSRFRDALKDMAKADVQRKANKEIDRAVDKQLDKVLGGEEDSGTRKQIKDAVKGLFNR</sequence>
<protein>
    <submittedName>
        <fullName evidence="3">AsmA family protein</fullName>
    </submittedName>
</protein>
<evidence type="ECO:0000259" key="2">
    <source>
        <dbReference type="Pfam" id="PF05170"/>
    </source>
</evidence>
<dbReference type="RefSeq" id="WP_136549561.1">
    <property type="nucleotide sequence ID" value="NZ_CP031093.1"/>
</dbReference>
<evidence type="ECO:0000256" key="1">
    <source>
        <dbReference type="SAM" id="MobiDB-lite"/>
    </source>
</evidence>
<dbReference type="InterPro" id="IPR007844">
    <property type="entry name" value="AsmA"/>
</dbReference>
<dbReference type="Proteomes" id="UP000298049">
    <property type="component" value="Chromosome"/>
</dbReference>
<keyword evidence="4" id="KW-1185">Reference proteome</keyword>
<dbReference type="GO" id="GO:0005886">
    <property type="term" value="C:plasma membrane"/>
    <property type="evidence" value="ECO:0007669"/>
    <property type="project" value="TreeGrafter"/>
</dbReference>
<evidence type="ECO:0000313" key="4">
    <source>
        <dbReference type="Proteomes" id="UP000298049"/>
    </source>
</evidence>
<organism evidence="3 4">
    <name type="scientific">Hydrocarboniclastica marina</name>
    <dbReference type="NCBI Taxonomy" id="2259620"/>
    <lineage>
        <taxon>Bacteria</taxon>
        <taxon>Pseudomonadati</taxon>
        <taxon>Pseudomonadota</taxon>
        <taxon>Gammaproteobacteria</taxon>
        <taxon>Alteromonadales</taxon>
        <taxon>Alteromonadaceae</taxon>
        <taxon>Hydrocarboniclastica</taxon>
    </lineage>
</organism>
<feature type="region of interest" description="Disordered" evidence="1">
    <location>
        <begin position="384"/>
        <end position="421"/>
    </location>
</feature>
<dbReference type="OrthoDB" id="9766390at2"/>
<proteinExistence type="predicted"/>
<dbReference type="PANTHER" id="PTHR30441">
    <property type="entry name" value="DUF748 DOMAIN-CONTAINING PROTEIN"/>
    <property type="match status" value="1"/>
</dbReference>
<feature type="region of interest" description="Disordered" evidence="1">
    <location>
        <begin position="128"/>
        <end position="153"/>
    </location>
</feature>
<accession>A0A4P7XJB0</accession>
<name>A0A4P7XJB0_9ALTE</name>
<dbReference type="Pfam" id="PF05170">
    <property type="entry name" value="AsmA"/>
    <property type="match status" value="1"/>
</dbReference>